<comment type="caution">
    <text evidence="6">The sequence shown here is derived from an EMBL/GenBank/DDBJ whole genome shotgun (WGS) entry which is preliminary data.</text>
</comment>
<dbReference type="InterPro" id="IPR052208">
    <property type="entry name" value="DmX-like/RAVE_component"/>
</dbReference>
<organism evidence="6 7">
    <name type="scientific">Clydaea vesicula</name>
    <dbReference type="NCBI Taxonomy" id="447962"/>
    <lineage>
        <taxon>Eukaryota</taxon>
        <taxon>Fungi</taxon>
        <taxon>Fungi incertae sedis</taxon>
        <taxon>Chytridiomycota</taxon>
        <taxon>Chytridiomycota incertae sedis</taxon>
        <taxon>Chytridiomycetes</taxon>
        <taxon>Lobulomycetales</taxon>
        <taxon>Lobulomycetaceae</taxon>
        <taxon>Clydaea</taxon>
    </lineage>
</organism>
<evidence type="ECO:0000256" key="1">
    <source>
        <dbReference type="ARBA" id="ARBA00022574"/>
    </source>
</evidence>
<evidence type="ECO:0000256" key="3">
    <source>
        <dbReference type="PROSITE-ProRule" id="PRU00221"/>
    </source>
</evidence>
<dbReference type="Proteomes" id="UP001211065">
    <property type="component" value="Unassembled WGS sequence"/>
</dbReference>
<accession>A0AAD5Y2D1</accession>
<dbReference type="InterPro" id="IPR022033">
    <property type="entry name" value="Rav1p_C"/>
</dbReference>
<keyword evidence="4" id="KW-1133">Transmembrane helix</keyword>
<evidence type="ECO:0000313" key="7">
    <source>
        <dbReference type="Proteomes" id="UP001211065"/>
    </source>
</evidence>
<dbReference type="PROSITE" id="PS50082">
    <property type="entry name" value="WD_REPEATS_2"/>
    <property type="match status" value="1"/>
</dbReference>
<keyword evidence="7" id="KW-1185">Reference proteome</keyword>
<protein>
    <submittedName>
        <fullName evidence="6">Regulator of (H+)-ATPase in vacuolar membrane</fullName>
    </submittedName>
</protein>
<evidence type="ECO:0000256" key="4">
    <source>
        <dbReference type="SAM" id="Phobius"/>
    </source>
</evidence>
<dbReference type="SMART" id="SM00320">
    <property type="entry name" value="WD40"/>
    <property type="match status" value="7"/>
</dbReference>
<dbReference type="PANTHER" id="PTHR13950:SF9">
    <property type="entry name" value="RABCONNECTIN-3A"/>
    <property type="match status" value="1"/>
</dbReference>
<keyword evidence="1 3" id="KW-0853">WD repeat</keyword>
<feature type="domain" description="RAVE complex protein Rav1 C-terminal" evidence="5">
    <location>
        <begin position="1050"/>
        <end position="1163"/>
    </location>
</feature>
<evidence type="ECO:0000313" key="6">
    <source>
        <dbReference type="EMBL" id="KAJ3225333.1"/>
    </source>
</evidence>
<dbReference type="EMBL" id="JADGJW010000064">
    <property type="protein sequence ID" value="KAJ3225333.1"/>
    <property type="molecule type" value="Genomic_DNA"/>
</dbReference>
<dbReference type="InterPro" id="IPR036322">
    <property type="entry name" value="WD40_repeat_dom_sf"/>
</dbReference>
<feature type="domain" description="RAVE complex protein Rav1 C-terminal" evidence="5">
    <location>
        <begin position="856"/>
        <end position="1030"/>
    </location>
</feature>
<dbReference type="PANTHER" id="PTHR13950">
    <property type="entry name" value="RABCONNECTIN-RELATED"/>
    <property type="match status" value="1"/>
</dbReference>
<dbReference type="GO" id="GO:0007035">
    <property type="term" value="P:vacuolar acidification"/>
    <property type="evidence" value="ECO:0007669"/>
    <property type="project" value="TreeGrafter"/>
</dbReference>
<dbReference type="GO" id="GO:0043291">
    <property type="term" value="C:RAVE complex"/>
    <property type="evidence" value="ECO:0007669"/>
    <property type="project" value="TreeGrafter"/>
</dbReference>
<name>A0AAD5Y2D1_9FUNG</name>
<feature type="transmembrane region" description="Helical" evidence="4">
    <location>
        <begin position="2309"/>
        <end position="2331"/>
    </location>
</feature>
<dbReference type="PROSITE" id="PS00678">
    <property type="entry name" value="WD_REPEATS_1"/>
    <property type="match status" value="1"/>
</dbReference>
<gene>
    <name evidence="6" type="primary">RAV1</name>
    <name evidence="6" type="ORF">HK099_006978</name>
</gene>
<reference evidence="6" key="1">
    <citation type="submission" date="2020-05" db="EMBL/GenBank/DDBJ databases">
        <title>Phylogenomic resolution of chytrid fungi.</title>
        <authorList>
            <person name="Stajich J.E."/>
            <person name="Amses K."/>
            <person name="Simmons R."/>
            <person name="Seto K."/>
            <person name="Myers J."/>
            <person name="Bonds A."/>
            <person name="Quandt C.A."/>
            <person name="Barry K."/>
            <person name="Liu P."/>
            <person name="Grigoriev I."/>
            <person name="Longcore J.E."/>
            <person name="James T.Y."/>
        </authorList>
    </citation>
    <scope>NUCLEOTIDE SEQUENCE</scope>
    <source>
        <strain evidence="6">JEL0476</strain>
    </source>
</reference>
<dbReference type="InterPro" id="IPR015943">
    <property type="entry name" value="WD40/YVTN_repeat-like_dom_sf"/>
</dbReference>
<dbReference type="SUPFAM" id="SSF50978">
    <property type="entry name" value="WD40 repeat-like"/>
    <property type="match status" value="2"/>
</dbReference>
<dbReference type="InterPro" id="IPR001680">
    <property type="entry name" value="WD40_rpt"/>
</dbReference>
<keyword evidence="4" id="KW-0812">Transmembrane</keyword>
<dbReference type="Pfam" id="PF00400">
    <property type="entry name" value="WD40"/>
    <property type="match status" value="1"/>
</dbReference>
<feature type="domain" description="RAVE complex protein Rav1 C-terminal" evidence="5">
    <location>
        <begin position="1164"/>
        <end position="1361"/>
    </location>
</feature>
<evidence type="ECO:0000259" key="5">
    <source>
        <dbReference type="Pfam" id="PF12234"/>
    </source>
</evidence>
<dbReference type="Gene3D" id="2.130.10.10">
    <property type="entry name" value="YVTN repeat-like/Quinoprotein amine dehydrogenase"/>
    <property type="match status" value="2"/>
</dbReference>
<dbReference type="Pfam" id="PF12234">
    <property type="entry name" value="Rav1p_C"/>
    <property type="match status" value="3"/>
</dbReference>
<keyword evidence="4" id="KW-0472">Membrane</keyword>
<sequence length="2411" mass="273690">MNLLQQKVYSRSNPNPNCISSASIDHQRYLVYGIKNYAEIYSLETHRLIQTLRSSNQDVVTAVSMDQKTGNVALAFGPAILIFECKISSDSEDSSYISNKIVSWIFSVELLLSYPCTVLEWSKTGYDYLLFAGKELSIWEFVITEEQAEKKGTLDKTNNLEVKNEIEKNDEDNLGYSRGEWVQRWQLLLANIINKAEFSPDSKFFATHSNGDKFVKVWFPAKNDSQIHTSWNFLYLAHPQPVNFFEWRSVPDVHVCSEFQPNIILTTSLDNVCRLYCEVECANKTAAINTDIYATFKFELHAIIDPAEFPSSMITQHNPHPLPGTPIVSFTSSTKKTLPQKLENRLSSSSDSFNYLKNGIIDYRHPCPLHFLNSKELFKTIASREESELKFLNRRKNKNASSIAAMAARRNKILFDTFREYPDILFHVNQDGTIVFWGVQHLVSAPKRSAKVRVIMKTQMAVSIDDCDSFSNGTLLMFQNESYKKSAIYFPSKLQILTYSPTYSGGILKIFSINIDDFFAPAIDGKNNDTEGACLVLSNSWCGHQEKILHVVKKFELGLNLSKVPSLILTSDEKNLCIIWKVDMPKIGSEISSNGLNLYSTICLDEKYNDKLLFNWLPIGNNLIIYDGTKISLWHVHGSKSIKNETCSGSSLIVDFSDFDSSNHFSFLHSYIVEGENYLSKMDLSTDEESKLSLEILVVHVIAISFENRQVYVWELGFSFGKLIHHKLLSKSVLPADSCKSAKIMHAASADDLTTMIFPNIYETMSSMKDDIMSSFEGSFLFITLESDGFCRYWELKGSSDVENEWVKLLDTFNIQIYLNNLDSTFDVSSVVLMKTNPFGKMVLGNYCSINNRLFMVLVQKKNSVSYNLSVWENSESGLTMKVDCDPIVDADWYLSSDGQHLLVCATVGRAYIYCQQRLSSSNDQSLWVCISDITLPLDEVISSVKWLVNGNILVTSGASISVFEKWMRKFDDDGMDFSPPANIFAVASKINGRLPDHHPHLLTQYLLWGQHDTAKHLLFLLYRFVKLTVDAGGTFTDVPVPLLRLLQEKDLTKISLPNISSIDQMNLLALIDTVLQIDKQKRSLDENGVRYLLAMRIYMFSVRSFPTMKVAELQTRDIAWAFYSDSQDTLIDICNAANDNKLIWKSAKALGIGLWLKNSDSLVGHPEQQMMIKFLGNDFREEKWKKAALKNAFALLGKQRYEYAVAFFILGEAIQDAINVCLKQLNDYQLAIIVCRIYEGDESPILIDIIKEYIIPQSIKSGDRWILSMAFSLLKDKSKAVLATVMPFESLVDKAVMEKLDKKSDVFTDPSMVILYQHLQKTYKSLRIEKVFVSVDVECDFIYRSAYSYERMGCPALALKIIQKSPLSTLKFVENNVSTEHGNDLETHSNEGDLKKSLNRTELVTSASNEIDWSEPVTRASNDVDWSEPLSTNYKSEINWGEPISTQSNIDFDWSEPVSTIDKVDEIDEYEAFKKSLNLEEEDMDYGDDEDTDLKRDQSLEKEKAVDVAKKPFSQEDLVSLDKGTFLKVKVQKKYMFWYKWQLAMKILQAIFNSASIVSKHFDVLKSDELFNNYFEEVRQGIRILCQLVQIPLPFMNKMLDLRCREMDSVVAYVEILPLNEEIKDTEIFLSSFLVDITNTLTRIPFSKESKLEHNLEDMKFLSTLSRRILWALTRWQEKYPQSITTLSKVAPMASATSFIVLTLTVLYQKKYENLWWMVAFSERFFEILSFSPNATDLISIIKEIIEDRTDKQVEDEDSIVNDIEEENLHKYVVKNAETERTAKLLIETISFMSVGLMFEAYLKHLREVDHSNEEDTSRIVLCDRLMKSISVTIFQMQEELGFYWKKYGPFNADELHYLVTDPSLKRILTFFASSLTNLIELALPLDPEVVLDSEIAPSEKKNYETIYRIADIIGSFAVNPLDHNLLALATFKGIVEVDVVMALRYYERKGSFTEISSSKDDIALCKLATNVGPPDMAPSKSQNSNFAHSISYESIQTAKSSFSKEGQLKLKKLGHSIQNIDNGLKIRRNIPSISTLESHPTLNYYLGALNDPNTHDCVVNLYQYGQEKDLVQYETGGTGRVSQIRFDPFGARFGACDSKGDLYLWKFDFCPQSLIPYKSFNCHSSLCHDFSFLSSSTVLATAGLSMNFNNVCIWDTLLPPSKSKIKAFAVNETGSYSLVYSKRHNLIFSGGKKGDIAVIDVRQRQCMFSFPAHLKTIKTLCIDQSSGSLISGATDGLVKVWDIQSMMSLISTTNATPSSFNMNLISKTLTPPDELKNSPLAVIQIVNVEDGKIFIGDSGGDKPSISLLIFIDLNITIIQLTILLSGFVLKAKNSNINLNSAFHSDRRSIMNSSSQSSHANISNNVDDDNVETELYPDVFSSQPVMEIDVQRRFYGLMHGFSYHPLSSVL</sequence>
<proteinExistence type="predicted"/>
<dbReference type="InterPro" id="IPR019775">
    <property type="entry name" value="WD40_repeat_CS"/>
</dbReference>
<evidence type="ECO:0000256" key="2">
    <source>
        <dbReference type="ARBA" id="ARBA00022737"/>
    </source>
</evidence>
<keyword evidence="2" id="KW-0677">Repeat</keyword>
<feature type="repeat" description="WD" evidence="3">
    <location>
        <begin position="2212"/>
        <end position="2253"/>
    </location>
</feature>
<dbReference type="PROSITE" id="PS50294">
    <property type="entry name" value="WD_REPEATS_REGION"/>
    <property type="match status" value="1"/>
</dbReference>